<evidence type="ECO:0000256" key="2">
    <source>
        <dbReference type="SAM" id="Phobius"/>
    </source>
</evidence>
<evidence type="ECO:0000313" key="5">
    <source>
        <dbReference type="Proteomes" id="UP000177723"/>
    </source>
</evidence>
<organism evidence="4 5">
    <name type="scientific">Candidatus Giovannonibacteria bacterium RIFCSPHIGHO2_12_FULL_43_15</name>
    <dbReference type="NCBI Taxonomy" id="1798341"/>
    <lineage>
        <taxon>Bacteria</taxon>
        <taxon>Candidatus Giovannoniibacteriota</taxon>
    </lineage>
</organism>
<sequence>MSQRNILKFLIAIVFLLPFFVLAHPGGVDTNSCHVCRTNCEKYSVPYEVLHCHLKFASSTPSSVSSAPSPIPTPTPISPSVKKSEPKATPILIKTLTTEKSSTDQNTETVQPFFTKKSILWLASVAGLGLLAGLGFLAIRKIG</sequence>
<name>A0A1F5WQI6_9BACT</name>
<comment type="caution">
    <text evidence="4">The sequence shown here is derived from an EMBL/GenBank/DDBJ whole genome shotgun (WGS) entry which is preliminary data.</text>
</comment>
<feature type="chain" id="PRO_5009522179" evidence="3">
    <location>
        <begin position="24"/>
        <end position="143"/>
    </location>
</feature>
<feature type="transmembrane region" description="Helical" evidence="2">
    <location>
        <begin position="119"/>
        <end position="139"/>
    </location>
</feature>
<keyword evidence="3" id="KW-0732">Signal</keyword>
<evidence type="ECO:0000256" key="3">
    <source>
        <dbReference type="SAM" id="SignalP"/>
    </source>
</evidence>
<reference evidence="4 5" key="1">
    <citation type="journal article" date="2016" name="Nat. Commun.">
        <title>Thousands of microbial genomes shed light on interconnected biogeochemical processes in an aquifer system.</title>
        <authorList>
            <person name="Anantharaman K."/>
            <person name="Brown C.T."/>
            <person name="Hug L.A."/>
            <person name="Sharon I."/>
            <person name="Castelle C.J."/>
            <person name="Probst A.J."/>
            <person name="Thomas B.C."/>
            <person name="Singh A."/>
            <person name="Wilkins M.J."/>
            <person name="Karaoz U."/>
            <person name="Brodie E.L."/>
            <person name="Williams K.H."/>
            <person name="Hubbard S.S."/>
            <person name="Banfield J.F."/>
        </authorList>
    </citation>
    <scope>NUCLEOTIDE SEQUENCE [LARGE SCALE GENOMIC DNA]</scope>
</reference>
<feature type="signal peptide" evidence="3">
    <location>
        <begin position="1"/>
        <end position="23"/>
    </location>
</feature>
<dbReference type="EMBL" id="MFHT01000009">
    <property type="protein sequence ID" value="OGF77919.1"/>
    <property type="molecule type" value="Genomic_DNA"/>
</dbReference>
<accession>A0A1F5WQI6</accession>
<feature type="region of interest" description="Disordered" evidence="1">
    <location>
        <begin position="60"/>
        <end position="86"/>
    </location>
</feature>
<proteinExistence type="predicted"/>
<keyword evidence="2" id="KW-0472">Membrane</keyword>
<dbReference type="AlphaFoldDB" id="A0A1F5WQI6"/>
<protein>
    <submittedName>
        <fullName evidence="4">Uncharacterized protein</fullName>
    </submittedName>
</protein>
<evidence type="ECO:0000313" key="4">
    <source>
        <dbReference type="EMBL" id="OGF77919.1"/>
    </source>
</evidence>
<keyword evidence="2" id="KW-0812">Transmembrane</keyword>
<keyword evidence="2" id="KW-1133">Transmembrane helix</keyword>
<evidence type="ECO:0000256" key="1">
    <source>
        <dbReference type="SAM" id="MobiDB-lite"/>
    </source>
</evidence>
<dbReference type="Proteomes" id="UP000177723">
    <property type="component" value="Unassembled WGS sequence"/>
</dbReference>
<gene>
    <name evidence="4" type="ORF">A3F23_04275</name>
</gene>